<organism evidence="1 2">
    <name type="scientific">Clavibacter sepedonicus</name>
    <name type="common">Clavibacter michiganensis subsp. sepedonicus</name>
    <dbReference type="NCBI Taxonomy" id="31964"/>
    <lineage>
        <taxon>Bacteria</taxon>
        <taxon>Bacillati</taxon>
        <taxon>Actinomycetota</taxon>
        <taxon>Actinomycetes</taxon>
        <taxon>Micrococcales</taxon>
        <taxon>Microbacteriaceae</taxon>
        <taxon>Clavibacter</taxon>
    </lineage>
</organism>
<dbReference type="HOGENOM" id="CLU_090993_0_0_11"/>
<dbReference type="InterPro" id="IPR025591">
    <property type="entry name" value="RloB"/>
</dbReference>
<dbReference type="GeneID" id="301680974"/>
<evidence type="ECO:0000313" key="2">
    <source>
        <dbReference type="Proteomes" id="UP000001318"/>
    </source>
</evidence>
<dbReference type="eggNOG" id="ENOG502ZAH1">
    <property type="taxonomic scope" value="Bacteria"/>
</dbReference>
<evidence type="ECO:0000313" key="1">
    <source>
        <dbReference type="EMBL" id="CAQ02730.1"/>
    </source>
</evidence>
<dbReference type="RefSeq" id="WP_012299904.1">
    <property type="nucleotide sequence ID" value="NC_010407.1"/>
</dbReference>
<accession>B0RIU5</accession>
<proteinExistence type="predicted"/>
<dbReference type="AlphaFoldDB" id="B0RIU5"/>
<dbReference type="EMBL" id="AM849034">
    <property type="protein sequence ID" value="CAQ02730.1"/>
    <property type="molecule type" value="Genomic_DNA"/>
</dbReference>
<dbReference type="STRING" id="31964.CMS2656"/>
<dbReference type="Proteomes" id="UP000001318">
    <property type="component" value="Chromosome"/>
</dbReference>
<dbReference type="Pfam" id="PF13707">
    <property type="entry name" value="RloB"/>
    <property type="match status" value="1"/>
</dbReference>
<protein>
    <submittedName>
        <fullName evidence="1">Uncharacterized protein</fullName>
    </submittedName>
</protein>
<reference evidence="1 2" key="1">
    <citation type="journal article" date="2008" name="J. Bacteriol.">
        <title>Genome of the actinomycete plant pathogen Clavibacter michiganensis subsp. sepedonicus suggests recent niche adaptation.</title>
        <authorList>
            <person name="Bentley S.D."/>
            <person name="Corton C."/>
            <person name="Brown S.E."/>
            <person name="Barron A."/>
            <person name="Clark L."/>
            <person name="Doggett J."/>
            <person name="Harris B."/>
            <person name="Ormond D."/>
            <person name="Quail M.A."/>
            <person name="May G."/>
            <person name="Francis D."/>
            <person name="Knudson D."/>
            <person name="Parkhill J."/>
            <person name="Ishimaru C.A."/>
        </authorList>
    </citation>
    <scope>NUCLEOTIDE SEQUENCE [LARGE SCALE GENOMIC DNA]</scope>
    <source>
        <strain evidence="2">ATCC 33113 / DSM 20744 / JCM 9667 / LMG 2889 / ICMP 2535 / C-1</strain>
    </source>
</reference>
<name>B0RIU5_CLASE</name>
<gene>
    <name evidence="1" type="ordered locus">CMS2656</name>
</gene>
<sequence length="204" mass="23112">MGRRPSAVLRRRRPSKPERYVIALFCEGEATEPEYFKALAALPEIRSRAKLDMRISLTGAVPLTLVESAVAARARDEASEYWCVFDVEWPRQHPHLHEAFELARTRSIRLAVSNPCFEIWLILHMSEHGSHLDNDDARRRRRDLDGAGDKHVDAAAYLPLRAVAAGRARALELRHERESSLMPHNNPSTSVYQLVESIERASGA</sequence>
<dbReference type="OrthoDB" id="9796523at2"/>
<keyword evidence="2" id="KW-1185">Reference proteome</keyword>
<dbReference type="KEGG" id="cms:CMS2656"/>